<proteinExistence type="predicted"/>
<dbReference type="Proteomes" id="UP000325755">
    <property type="component" value="Chromosome"/>
</dbReference>
<keyword evidence="2" id="KW-1185">Reference proteome</keyword>
<evidence type="ECO:0000313" key="2">
    <source>
        <dbReference type="Proteomes" id="UP000325755"/>
    </source>
</evidence>
<reference evidence="1 2" key="1">
    <citation type="submission" date="2019-09" db="EMBL/GenBank/DDBJ databases">
        <title>Ecophysiology of the spiral-shaped methanotroph Methylospira mobilis as revealed by the complete genome sequence.</title>
        <authorList>
            <person name="Oshkin I.Y."/>
            <person name="Dedysh S.N."/>
            <person name="Miroshnikov K."/>
            <person name="Danilova O.V."/>
            <person name="Hakobyan A."/>
            <person name="Liesack W."/>
        </authorList>
    </citation>
    <scope>NUCLEOTIDE SEQUENCE [LARGE SCALE GENOMIC DNA]</scope>
    <source>
        <strain evidence="1 2">Shm1</strain>
    </source>
</reference>
<gene>
    <name evidence="1" type="ORF">F6R98_19920</name>
</gene>
<dbReference type="KEGG" id="mmob:F6R98_19920"/>
<dbReference type="EMBL" id="CP044205">
    <property type="protein sequence ID" value="QFY44613.1"/>
    <property type="molecule type" value="Genomic_DNA"/>
</dbReference>
<accession>A0A5Q0BL97</accession>
<evidence type="ECO:0000313" key="1">
    <source>
        <dbReference type="EMBL" id="QFY44613.1"/>
    </source>
</evidence>
<dbReference type="Pfam" id="PF11848">
    <property type="entry name" value="DUF3368"/>
    <property type="match status" value="1"/>
</dbReference>
<sequence length="158" mass="17249">MILVADCSALAALSVCDSLHLLEQLFAGVAVPETVYREATEPDKPQAQVLKQFLQGKVHQVDLRNYVFLDAFADAGETEAMVLYKQLSADKLLIDDRRGRKVAKINQIDTIGSLGILLAAKSKGFVPEVAPLLRKIEQSDIYLSPDLIATVLELAGEI</sequence>
<protein>
    <submittedName>
        <fullName evidence="1">DUF3368 domain-containing protein</fullName>
    </submittedName>
</protein>
<dbReference type="PANTHER" id="PTHR39550:SF1">
    <property type="entry name" value="SLL0658 PROTEIN"/>
    <property type="match status" value="1"/>
</dbReference>
<dbReference type="RefSeq" id="WP_153250576.1">
    <property type="nucleotide sequence ID" value="NZ_CP044205.1"/>
</dbReference>
<dbReference type="PANTHER" id="PTHR39550">
    <property type="entry name" value="SLL0658 PROTEIN"/>
    <property type="match status" value="1"/>
</dbReference>
<dbReference type="InterPro" id="IPR021799">
    <property type="entry name" value="PIN-like_prokaryotic"/>
</dbReference>
<dbReference type="InParanoid" id="A0A5Q0BL97"/>
<dbReference type="OrthoDB" id="9796404at2"/>
<dbReference type="AlphaFoldDB" id="A0A5Q0BL97"/>
<organism evidence="1 2">
    <name type="scientific">Candidatus Methylospira mobilis</name>
    <dbReference type="NCBI Taxonomy" id="1808979"/>
    <lineage>
        <taxon>Bacteria</taxon>
        <taxon>Pseudomonadati</taxon>
        <taxon>Pseudomonadota</taxon>
        <taxon>Gammaproteobacteria</taxon>
        <taxon>Methylococcales</taxon>
        <taxon>Methylococcaceae</taxon>
        <taxon>Candidatus Methylospira</taxon>
    </lineage>
</organism>
<name>A0A5Q0BL97_9GAMM</name>